<evidence type="ECO:0000313" key="2">
    <source>
        <dbReference type="EMBL" id="KAJ7658999.1"/>
    </source>
</evidence>
<gene>
    <name evidence="2" type="ORF">B0H17DRAFT_1212996</name>
</gene>
<sequence>MSDHPEQPKSKFRDGVKAGWHKVEDSGTLTAALSNPTPAPFNTQGSSPGATARLPSNTESAPSQGENGEDSSKGGDTAKTDTSDTAQESKSGSDVDINRYLKSTHALPDPDWQPWKIDDKSISPGPPSPLFAPSLVWVFLLFRAVNYHPPIAWNLPRYGVLDFAGGLPLAPA</sequence>
<keyword evidence="3" id="KW-1185">Reference proteome</keyword>
<protein>
    <submittedName>
        <fullName evidence="2">Uncharacterized protein</fullName>
    </submittedName>
</protein>
<organism evidence="2 3">
    <name type="scientific">Mycena rosella</name>
    <name type="common">Pink bonnet</name>
    <name type="synonym">Agaricus rosellus</name>
    <dbReference type="NCBI Taxonomy" id="1033263"/>
    <lineage>
        <taxon>Eukaryota</taxon>
        <taxon>Fungi</taxon>
        <taxon>Dikarya</taxon>
        <taxon>Basidiomycota</taxon>
        <taxon>Agaricomycotina</taxon>
        <taxon>Agaricomycetes</taxon>
        <taxon>Agaricomycetidae</taxon>
        <taxon>Agaricales</taxon>
        <taxon>Marasmiineae</taxon>
        <taxon>Mycenaceae</taxon>
        <taxon>Mycena</taxon>
    </lineage>
</organism>
<reference evidence="2" key="1">
    <citation type="submission" date="2023-03" db="EMBL/GenBank/DDBJ databases">
        <title>Massive genome expansion in bonnet fungi (Mycena s.s.) driven by repeated elements and novel gene families across ecological guilds.</title>
        <authorList>
            <consortium name="Lawrence Berkeley National Laboratory"/>
            <person name="Harder C.B."/>
            <person name="Miyauchi S."/>
            <person name="Viragh M."/>
            <person name="Kuo A."/>
            <person name="Thoen E."/>
            <person name="Andreopoulos B."/>
            <person name="Lu D."/>
            <person name="Skrede I."/>
            <person name="Drula E."/>
            <person name="Henrissat B."/>
            <person name="Morin E."/>
            <person name="Kohler A."/>
            <person name="Barry K."/>
            <person name="LaButti K."/>
            <person name="Morin E."/>
            <person name="Salamov A."/>
            <person name="Lipzen A."/>
            <person name="Mereny Z."/>
            <person name="Hegedus B."/>
            <person name="Baldrian P."/>
            <person name="Stursova M."/>
            <person name="Weitz H."/>
            <person name="Taylor A."/>
            <person name="Grigoriev I.V."/>
            <person name="Nagy L.G."/>
            <person name="Martin F."/>
            <person name="Kauserud H."/>
        </authorList>
    </citation>
    <scope>NUCLEOTIDE SEQUENCE</scope>
    <source>
        <strain evidence="2">CBHHK067</strain>
    </source>
</reference>
<name>A0AAD7CRA6_MYCRO</name>
<dbReference type="EMBL" id="JARKIE010000273">
    <property type="protein sequence ID" value="KAJ7658999.1"/>
    <property type="molecule type" value="Genomic_DNA"/>
</dbReference>
<feature type="compositionally biased region" description="Polar residues" evidence="1">
    <location>
        <begin position="27"/>
        <end position="66"/>
    </location>
</feature>
<comment type="caution">
    <text evidence="2">The sequence shown here is derived from an EMBL/GenBank/DDBJ whole genome shotgun (WGS) entry which is preliminary data.</text>
</comment>
<evidence type="ECO:0000256" key="1">
    <source>
        <dbReference type="SAM" id="MobiDB-lite"/>
    </source>
</evidence>
<feature type="region of interest" description="Disordered" evidence="1">
    <location>
        <begin position="1"/>
        <end position="120"/>
    </location>
</feature>
<dbReference type="Proteomes" id="UP001221757">
    <property type="component" value="Unassembled WGS sequence"/>
</dbReference>
<feature type="compositionally biased region" description="Basic and acidic residues" evidence="1">
    <location>
        <begin position="1"/>
        <end position="25"/>
    </location>
</feature>
<feature type="compositionally biased region" description="Basic and acidic residues" evidence="1">
    <location>
        <begin position="70"/>
        <end position="82"/>
    </location>
</feature>
<accession>A0AAD7CRA6</accession>
<dbReference type="AlphaFoldDB" id="A0AAD7CRA6"/>
<proteinExistence type="predicted"/>
<evidence type="ECO:0000313" key="3">
    <source>
        <dbReference type="Proteomes" id="UP001221757"/>
    </source>
</evidence>